<dbReference type="OMA" id="IAITYWM"/>
<feature type="transmembrane region" description="Helical" evidence="8">
    <location>
        <begin position="437"/>
        <end position="462"/>
    </location>
</feature>
<keyword evidence="11" id="KW-1185">Reference proteome</keyword>
<dbReference type="InterPro" id="IPR050352">
    <property type="entry name" value="ABCG_transporters"/>
</dbReference>
<dbReference type="Proteomes" id="UP000054937">
    <property type="component" value="Unassembled WGS sequence"/>
</dbReference>
<dbReference type="Pfam" id="PF01061">
    <property type="entry name" value="ABC2_membrane"/>
    <property type="match status" value="1"/>
</dbReference>
<evidence type="ECO:0000313" key="11">
    <source>
        <dbReference type="Proteomes" id="UP000054937"/>
    </source>
</evidence>
<evidence type="ECO:0000313" key="10">
    <source>
        <dbReference type="EMBL" id="KRX03038.1"/>
    </source>
</evidence>
<organism evidence="10 11">
    <name type="scientific">Pseudocohnilembus persalinus</name>
    <name type="common">Ciliate</name>
    <dbReference type="NCBI Taxonomy" id="266149"/>
    <lineage>
        <taxon>Eukaryota</taxon>
        <taxon>Sar</taxon>
        <taxon>Alveolata</taxon>
        <taxon>Ciliophora</taxon>
        <taxon>Intramacronucleata</taxon>
        <taxon>Oligohymenophorea</taxon>
        <taxon>Scuticociliatia</taxon>
        <taxon>Philasterida</taxon>
        <taxon>Pseudocohnilembidae</taxon>
        <taxon>Pseudocohnilembus</taxon>
    </lineage>
</organism>
<comment type="caution">
    <text evidence="10">The sequence shown here is derived from an EMBL/GenBank/DDBJ whole genome shotgun (WGS) entry which is preliminary data.</text>
</comment>
<evidence type="ECO:0000256" key="5">
    <source>
        <dbReference type="ARBA" id="ARBA00022840"/>
    </source>
</evidence>
<dbReference type="PANTHER" id="PTHR48041:SF139">
    <property type="entry name" value="PROTEIN SCARLET"/>
    <property type="match status" value="1"/>
</dbReference>
<evidence type="ECO:0000256" key="2">
    <source>
        <dbReference type="ARBA" id="ARBA00022448"/>
    </source>
</evidence>
<dbReference type="FunCoup" id="A0A0V0QLA5">
    <property type="interactions" value="1"/>
</dbReference>
<dbReference type="InterPro" id="IPR043926">
    <property type="entry name" value="ABCG_dom"/>
</dbReference>
<evidence type="ECO:0000256" key="7">
    <source>
        <dbReference type="ARBA" id="ARBA00023136"/>
    </source>
</evidence>
<dbReference type="Pfam" id="PF19055">
    <property type="entry name" value="ABC2_membrane_7"/>
    <property type="match status" value="1"/>
</dbReference>
<dbReference type="EMBL" id="LDAU01000145">
    <property type="protein sequence ID" value="KRX03038.1"/>
    <property type="molecule type" value="Genomic_DNA"/>
</dbReference>
<evidence type="ECO:0000256" key="4">
    <source>
        <dbReference type="ARBA" id="ARBA00022741"/>
    </source>
</evidence>
<protein>
    <submittedName>
        <fullName evidence="10">p-loop containing nucleoside triphosphate hydrolase</fullName>
    </submittedName>
</protein>
<evidence type="ECO:0000256" key="8">
    <source>
        <dbReference type="SAM" id="Phobius"/>
    </source>
</evidence>
<evidence type="ECO:0000256" key="6">
    <source>
        <dbReference type="ARBA" id="ARBA00022989"/>
    </source>
</evidence>
<feature type="transmembrane region" description="Helical" evidence="8">
    <location>
        <begin position="506"/>
        <end position="525"/>
    </location>
</feature>
<keyword evidence="10" id="KW-0378">Hydrolase</keyword>
<evidence type="ECO:0000259" key="9">
    <source>
        <dbReference type="PROSITE" id="PS50893"/>
    </source>
</evidence>
<feature type="transmembrane region" description="Helical" evidence="8">
    <location>
        <begin position="396"/>
        <end position="417"/>
    </location>
</feature>
<dbReference type="InterPro" id="IPR003593">
    <property type="entry name" value="AAA+_ATPase"/>
</dbReference>
<dbReference type="GO" id="GO:0005524">
    <property type="term" value="F:ATP binding"/>
    <property type="evidence" value="ECO:0007669"/>
    <property type="project" value="UniProtKB-KW"/>
</dbReference>
<comment type="subcellular location">
    <subcellularLocation>
        <location evidence="1">Membrane</location>
        <topology evidence="1">Multi-pass membrane protein</topology>
    </subcellularLocation>
</comment>
<keyword evidence="7 8" id="KW-0472">Membrane</keyword>
<evidence type="ECO:0000256" key="1">
    <source>
        <dbReference type="ARBA" id="ARBA00004141"/>
    </source>
</evidence>
<dbReference type="OrthoDB" id="184675at2759"/>
<dbReference type="Gene3D" id="3.40.50.300">
    <property type="entry name" value="P-loop containing nucleotide triphosphate hydrolases"/>
    <property type="match status" value="1"/>
</dbReference>
<dbReference type="GO" id="GO:0016020">
    <property type="term" value="C:membrane"/>
    <property type="evidence" value="ECO:0007669"/>
    <property type="project" value="UniProtKB-SubCell"/>
</dbReference>
<dbReference type="InParanoid" id="A0A0V0QLA5"/>
<feature type="domain" description="ABC transporter" evidence="9">
    <location>
        <begin position="37"/>
        <end position="279"/>
    </location>
</feature>
<keyword evidence="4" id="KW-0547">Nucleotide-binding</keyword>
<reference evidence="10 11" key="1">
    <citation type="journal article" date="2015" name="Sci. Rep.">
        <title>Genome of the facultative scuticociliatosis pathogen Pseudocohnilembus persalinus provides insight into its virulence through horizontal gene transfer.</title>
        <authorList>
            <person name="Xiong J."/>
            <person name="Wang G."/>
            <person name="Cheng J."/>
            <person name="Tian M."/>
            <person name="Pan X."/>
            <person name="Warren A."/>
            <person name="Jiang C."/>
            <person name="Yuan D."/>
            <person name="Miao W."/>
        </authorList>
    </citation>
    <scope>NUCLEOTIDE SEQUENCE [LARGE SCALE GENOMIC DNA]</scope>
    <source>
        <strain evidence="10">36N120E</strain>
    </source>
</reference>
<keyword evidence="5" id="KW-0067">ATP-binding</keyword>
<keyword evidence="2" id="KW-0813">Transport</keyword>
<gene>
    <name evidence="10" type="ORF">PPERSA_08113</name>
</gene>
<sequence length="537" mass="61667">MNKQEIIAQDQEIKQPLLQTQESDNQQVDILVSQQQEQVNQLKGVNLTWENLSASTTGYAQKGQVLAIMGISGAGKTTLLSLIAKRVQQNKQFRISGQTFFNNEEYNQKQFGKQGAFIQQHDLLRSCLTVRETIYYSARLKLKDSEENIQKLVDKIIKELQLQNCQNTYIGGNLIKGVSGGERKRTCIGLELISDPEVLVLDEPTSGLDSYTAWLVVHNLKQLAIKQNKTIIITIHQPSQDIVELFDRLILMRKGQIIYQGFLSNLNIYAEQIGIKINENMNQIEYFMKLLQLDEQETQFNSQNYQQILQPQVQKEMELLPEGSKYVKKEAVNSVTQEIGILLERQYKNHIRNFRTFWAKIFQVTFTAIFLDALWAGKGNIEYYDQSNMTNYLGNLTGLCYIYNVNILMAIITQVTLNFPTERPIFVKEFNSGYFRIFSYLLVKIIIEIPLLFLSPAILTFLTYFCIDLHPGRYWMTYIILIGGAMVGHGIGFLNGSIFKNERLATGLSMMIVMPMMLIQKSLYFKTYFVSTDLPSA</sequence>
<dbReference type="GO" id="GO:0016887">
    <property type="term" value="F:ATP hydrolysis activity"/>
    <property type="evidence" value="ECO:0007669"/>
    <property type="project" value="InterPro"/>
</dbReference>
<dbReference type="InterPro" id="IPR013525">
    <property type="entry name" value="ABC2_TM"/>
</dbReference>
<dbReference type="InterPro" id="IPR027417">
    <property type="entry name" value="P-loop_NTPase"/>
</dbReference>
<feature type="transmembrane region" description="Helical" evidence="8">
    <location>
        <begin position="474"/>
        <end position="494"/>
    </location>
</feature>
<dbReference type="GO" id="GO:0140359">
    <property type="term" value="F:ABC-type transporter activity"/>
    <property type="evidence" value="ECO:0007669"/>
    <property type="project" value="InterPro"/>
</dbReference>
<dbReference type="PROSITE" id="PS50893">
    <property type="entry name" value="ABC_TRANSPORTER_2"/>
    <property type="match status" value="1"/>
</dbReference>
<name>A0A0V0QLA5_PSEPJ</name>
<dbReference type="AlphaFoldDB" id="A0A0V0QLA5"/>
<keyword evidence="3 8" id="KW-0812">Transmembrane</keyword>
<dbReference type="PANTHER" id="PTHR48041">
    <property type="entry name" value="ABC TRANSPORTER G FAMILY MEMBER 28"/>
    <property type="match status" value="1"/>
</dbReference>
<feature type="transmembrane region" description="Helical" evidence="8">
    <location>
        <begin position="357"/>
        <end position="376"/>
    </location>
</feature>
<proteinExistence type="predicted"/>
<dbReference type="SUPFAM" id="SSF52540">
    <property type="entry name" value="P-loop containing nucleoside triphosphate hydrolases"/>
    <property type="match status" value="1"/>
</dbReference>
<keyword evidence="6 8" id="KW-1133">Transmembrane helix</keyword>
<evidence type="ECO:0000256" key="3">
    <source>
        <dbReference type="ARBA" id="ARBA00022692"/>
    </source>
</evidence>
<dbReference type="Pfam" id="PF00005">
    <property type="entry name" value="ABC_tran"/>
    <property type="match status" value="1"/>
</dbReference>
<accession>A0A0V0QLA5</accession>
<dbReference type="InterPro" id="IPR003439">
    <property type="entry name" value="ABC_transporter-like_ATP-bd"/>
</dbReference>
<dbReference type="SMART" id="SM00382">
    <property type="entry name" value="AAA"/>
    <property type="match status" value="1"/>
</dbReference>